<dbReference type="Pfam" id="PF00072">
    <property type="entry name" value="Response_reg"/>
    <property type="match status" value="1"/>
</dbReference>
<dbReference type="RefSeq" id="WP_265219001.1">
    <property type="nucleotide sequence ID" value="NZ_JAPEUL010000007.1"/>
</dbReference>
<evidence type="ECO:0000256" key="2">
    <source>
        <dbReference type="PROSITE-ProRule" id="PRU00169"/>
    </source>
</evidence>
<feature type="domain" description="Response regulatory" evidence="3">
    <location>
        <begin position="7"/>
        <end position="124"/>
    </location>
</feature>
<dbReference type="Proteomes" id="UP001431181">
    <property type="component" value="Unassembled WGS sequence"/>
</dbReference>
<dbReference type="PROSITE" id="PS50110">
    <property type="entry name" value="RESPONSE_REGULATORY"/>
    <property type="match status" value="1"/>
</dbReference>
<dbReference type="SMART" id="SM00448">
    <property type="entry name" value="REC"/>
    <property type="match status" value="1"/>
</dbReference>
<keyword evidence="5" id="KW-1185">Reference proteome</keyword>
<dbReference type="InterPro" id="IPR001789">
    <property type="entry name" value="Sig_transdc_resp-reg_receiver"/>
</dbReference>
<dbReference type="SUPFAM" id="SSF52172">
    <property type="entry name" value="CheY-like"/>
    <property type="match status" value="1"/>
</dbReference>
<evidence type="ECO:0000313" key="5">
    <source>
        <dbReference type="Proteomes" id="UP001431181"/>
    </source>
</evidence>
<protein>
    <submittedName>
        <fullName evidence="4">Response regulator</fullName>
    </submittedName>
</protein>
<evidence type="ECO:0000256" key="1">
    <source>
        <dbReference type="ARBA" id="ARBA00022553"/>
    </source>
</evidence>
<evidence type="ECO:0000313" key="4">
    <source>
        <dbReference type="EMBL" id="MCW4629759.1"/>
    </source>
</evidence>
<comment type="caution">
    <text evidence="4">The sequence shown here is derived from an EMBL/GenBank/DDBJ whole genome shotgun (WGS) entry which is preliminary data.</text>
</comment>
<dbReference type="PANTHER" id="PTHR44591">
    <property type="entry name" value="STRESS RESPONSE REGULATOR PROTEIN 1"/>
    <property type="match status" value="1"/>
</dbReference>
<evidence type="ECO:0000259" key="3">
    <source>
        <dbReference type="PROSITE" id="PS50110"/>
    </source>
</evidence>
<dbReference type="InterPro" id="IPR050595">
    <property type="entry name" value="Bact_response_regulator"/>
</dbReference>
<proteinExistence type="predicted"/>
<accession>A0ABT3KGT6</accession>
<dbReference type="InterPro" id="IPR011006">
    <property type="entry name" value="CheY-like_superfamily"/>
</dbReference>
<dbReference type="Gene3D" id="3.40.50.2300">
    <property type="match status" value="1"/>
</dbReference>
<dbReference type="PANTHER" id="PTHR44591:SF3">
    <property type="entry name" value="RESPONSE REGULATORY DOMAIN-CONTAINING PROTEIN"/>
    <property type="match status" value="1"/>
</dbReference>
<keyword evidence="1 2" id="KW-0597">Phosphoprotein</keyword>
<organism evidence="4 5">
    <name type="scientific">Marinomonas rhodophyticola</name>
    <dbReference type="NCBI Taxonomy" id="2992803"/>
    <lineage>
        <taxon>Bacteria</taxon>
        <taxon>Pseudomonadati</taxon>
        <taxon>Pseudomonadota</taxon>
        <taxon>Gammaproteobacteria</taxon>
        <taxon>Oceanospirillales</taxon>
        <taxon>Oceanospirillaceae</taxon>
        <taxon>Marinomonas</taxon>
    </lineage>
</organism>
<sequence>MSNSLSTIMIVDDSPSDLSLTSAILESNFAIIKAKSGSQAINHFIHSENIPKVVLMDASMPEMDGYTTCKEIKKLDQANNTEIIFLSGHSSIAEKLQGYDAGASGYLTKPFQPLELIEKIKLAVARFDQKENFEMQSKYAMETAMSAIMDAGEQATVIHFMRQCLICPSVEELVTLVSSSVSSFGLTNTVELRTPWKKIHSSSNGSTSPLEIELLTALQNIGKITQRGKRLILNFGDISQFIKNMPEENPDKCGRLRDHLALILEAANSRLQSLILAGDIKELILESNEHIQKLSESQSIQKQKNVAIMDEMHDEIQSEFFTYGLTEEQEKILLAIIGKYSEKIFESYEKSLKNDAELLLITSKLKKSVDRLF</sequence>
<dbReference type="EMBL" id="JAPEUL010000007">
    <property type="protein sequence ID" value="MCW4629759.1"/>
    <property type="molecule type" value="Genomic_DNA"/>
</dbReference>
<reference evidence="4" key="1">
    <citation type="submission" date="2022-11" db="EMBL/GenBank/DDBJ databases">
        <title>Marinomonas sp. nov., isolated from marine algae.</title>
        <authorList>
            <person name="Choi D.G."/>
            <person name="Kim J.M."/>
            <person name="Lee J.K."/>
            <person name="Baek J.H."/>
            <person name="Jeon C.O."/>
        </authorList>
    </citation>
    <scope>NUCLEOTIDE SEQUENCE</scope>
    <source>
        <strain evidence="4">KJ51-3</strain>
    </source>
</reference>
<gene>
    <name evidence="4" type="ORF">ONZ52_12630</name>
</gene>
<name>A0ABT3KGT6_9GAMM</name>
<feature type="modified residue" description="4-aspartylphosphate" evidence="2">
    <location>
        <position position="57"/>
    </location>
</feature>